<dbReference type="Pfam" id="PF00271">
    <property type="entry name" value="Helicase_C"/>
    <property type="match status" value="1"/>
</dbReference>
<dbReference type="Proteomes" id="UP000244722">
    <property type="component" value="Unassembled WGS sequence"/>
</dbReference>
<evidence type="ECO:0000313" key="2">
    <source>
        <dbReference type="EMBL" id="PUU72693.1"/>
    </source>
</evidence>
<dbReference type="PANTHER" id="PTHR47958">
    <property type="entry name" value="ATP-DEPENDENT RNA HELICASE DBP3"/>
    <property type="match status" value="1"/>
</dbReference>
<dbReference type="PROSITE" id="PS51194">
    <property type="entry name" value="HELICASE_CTER"/>
    <property type="match status" value="1"/>
</dbReference>
<dbReference type="InterPro" id="IPR027417">
    <property type="entry name" value="P-loop_NTPase"/>
</dbReference>
<accession>A0A2T6ZB40</accession>
<dbReference type="EMBL" id="NESQ01000481">
    <property type="protein sequence ID" value="PUU72693.1"/>
    <property type="molecule type" value="Genomic_DNA"/>
</dbReference>
<comment type="caution">
    <text evidence="2">The sequence shown here is derived from an EMBL/GenBank/DDBJ whole genome shotgun (WGS) entry which is preliminary data.</text>
</comment>
<dbReference type="OrthoDB" id="196131at2759"/>
<dbReference type="STRING" id="42251.A0A2T6ZB40"/>
<dbReference type="Gene3D" id="3.40.50.300">
    <property type="entry name" value="P-loop containing nucleotide triphosphate hydrolases"/>
    <property type="match status" value="1"/>
</dbReference>
<dbReference type="SUPFAM" id="SSF52540">
    <property type="entry name" value="P-loop containing nucleoside triphosphate hydrolases"/>
    <property type="match status" value="1"/>
</dbReference>
<gene>
    <name evidence="2" type="ORF">B9Z19DRAFT_1096766</name>
</gene>
<name>A0A2T6ZB40_TUBBO</name>
<feature type="domain" description="Helicase C-terminal" evidence="1">
    <location>
        <begin position="1"/>
        <end position="130"/>
    </location>
</feature>
<evidence type="ECO:0000259" key="1">
    <source>
        <dbReference type="PROSITE" id="PS51194"/>
    </source>
</evidence>
<dbReference type="AlphaFoldDB" id="A0A2T6ZB40"/>
<organism evidence="2 3">
    <name type="scientific">Tuber borchii</name>
    <name type="common">White truffle</name>
    <dbReference type="NCBI Taxonomy" id="42251"/>
    <lineage>
        <taxon>Eukaryota</taxon>
        <taxon>Fungi</taxon>
        <taxon>Dikarya</taxon>
        <taxon>Ascomycota</taxon>
        <taxon>Pezizomycotina</taxon>
        <taxon>Pezizomycetes</taxon>
        <taxon>Pezizales</taxon>
        <taxon>Tuberaceae</taxon>
        <taxon>Tuber</taxon>
    </lineage>
</organism>
<sequence length="130" mass="14698">MTIFKLPTTSIHGDCTQREPVSYRECFFMVSDVVIFAAWRPFALENPLTIATVIAARGPDIENAIHVINYGLVQNIVEYIHRIGRTDPIGNRGLATSFFNSSNEDIATDLVKIKKIKKVFQSLLRRFPNS</sequence>
<evidence type="ECO:0000313" key="3">
    <source>
        <dbReference type="Proteomes" id="UP000244722"/>
    </source>
</evidence>
<proteinExistence type="predicted"/>
<dbReference type="InterPro" id="IPR001650">
    <property type="entry name" value="Helicase_C-like"/>
</dbReference>
<keyword evidence="3" id="KW-1185">Reference proteome</keyword>
<protein>
    <recommendedName>
        <fullName evidence="1">Helicase C-terminal domain-containing protein</fullName>
    </recommendedName>
</protein>
<reference evidence="2 3" key="1">
    <citation type="submission" date="2017-04" db="EMBL/GenBank/DDBJ databases">
        <title>Draft genome sequence of Tuber borchii Vittad., a whitish edible truffle.</title>
        <authorList>
            <consortium name="DOE Joint Genome Institute"/>
            <person name="Murat C."/>
            <person name="Kuo A."/>
            <person name="Barry K.W."/>
            <person name="Clum A."/>
            <person name="Dockter R.B."/>
            <person name="Fauchery L."/>
            <person name="Iotti M."/>
            <person name="Kohler A."/>
            <person name="Labutti K."/>
            <person name="Lindquist E.A."/>
            <person name="Lipzen A."/>
            <person name="Ohm R.A."/>
            <person name="Wang M."/>
            <person name="Grigoriev I.V."/>
            <person name="Zambonelli A."/>
            <person name="Martin F.M."/>
        </authorList>
    </citation>
    <scope>NUCLEOTIDE SEQUENCE [LARGE SCALE GENOMIC DNA]</scope>
    <source>
        <strain evidence="2 3">Tbo3840</strain>
    </source>
</reference>